<accession>A0A430BTS9</accession>
<gene>
    <name evidence="2" type="ORF">DAH51_13820</name>
</gene>
<reference evidence="2 3" key="1">
    <citation type="submission" date="2018-07" db="EMBL/GenBank/DDBJ databases">
        <title>Genomic and Epidemiologic Investigation of an Indolent Hospital Outbreak.</title>
        <authorList>
            <person name="Johnson R.C."/>
            <person name="Deming C."/>
            <person name="Conlan S."/>
            <person name="Zellmer C.J."/>
            <person name="Michelin A.V."/>
            <person name="Lee-Lin S."/>
            <person name="Thomas P.J."/>
            <person name="Park M."/>
            <person name="Weingarten R.A."/>
            <person name="Less J."/>
            <person name="Dekker J.P."/>
            <person name="Frank K.M."/>
            <person name="Musser K.A."/>
            <person name="Mcquiston J.R."/>
            <person name="Henderson D.K."/>
            <person name="Lau A.F."/>
            <person name="Palmore T.N."/>
            <person name="Segre J.A."/>
        </authorList>
    </citation>
    <scope>NUCLEOTIDE SEQUENCE [LARGE SCALE GENOMIC DNA]</scope>
    <source>
        <strain evidence="2 3">SK-NIH.Env6_1116</strain>
    </source>
</reference>
<protein>
    <submittedName>
        <fullName evidence="2">Acid phosphatase</fullName>
    </submittedName>
</protein>
<proteinExistence type="predicted"/>
<name>A0A430BTS9_SPHYA</name>
<evidence type="ECO:0000313" key="3">
    <source>
        <dbReference type="Proteomes" id="UP000287401"/>
    </source>
</evidence>
<keyword evidence="1" id="KW-0732">Signal</keyword>
<dbReference type="PROSITE" id="PS51257">
    <property type="entry name" value="PROKAR_LIPOPROTEIN"/>
    <property type="match status" value="1"/>
</dbReference>
<organism evidence="2 3">
    <name type="scientific">Sphingobium yanoikuyae</name>
    <name type="common">Sphingomonas yanoikuyae</name>
    <dbReference type="NCBI Taxonomy" id="13690"/>
    <lineage>
        <taxon>Bacteria</taxon>
        <taxon>Pseudomonadati</taxon>
        <taxon>Pseudomonadota</taxon>
        <taxon>Alphaproteobacteria</taxon>
        <taxon>Sphingomonadales</taxon>
        <taxon>Sphingomonadaceae</taxon>
        <taxon>Sphingobium</taxon>
    </lineage>
</organism>
<evidence type="ECO:0000256" key="1">
    <source>
        <dbReference type="SAM" id="SignalP"/>
    </source>
</evidence>
<comment type="caution">
    <text evidence="2">The sequence shown here is derived from an EMBL/GenBank/DDBJ whole genome shotgun (WGS) entry which is preliminary data.</text>
</comment>
<dbReference type="Proteomes" id="UP000287401">
    <property type="component" value="Unassembled WGS sequence"/>
</dbReference>
<evidence type="ECO:0000313" key="2">
    <source>
        <dbReference type="EMBL" id="RSU56096.1"/>
    </source>
</evidence>
<dbReference type="AlphaFoldDB" id="A0A430BTS9"/>
<feature type="non-terminal residue" evidence="2">
    <location>
        <position position="69"/>
    </location>
</feature>
<feature type="signal peptide" evidence="1">
    <location>
        <begin position="1"/>
        <end position="23"/>
    </location>
</feature>
<dbReference type="EMBL" id="QRAL01000014">
    <property type="protein sequence ID" value="RSU56096.1"/>
    <property type="molecule type" value="Genomic_DNA"/>
</dbReference>
<feature type="chain" id="PRO_5018966140" evidence="1">
    <location>
        <begin position="24"/>
        <end position="69"/>
    </location>
</feature>
<sequence length="69" mass="7126">MRTLHKQTFLLASILLVSGCATTATSPSASAPVPPTTIEAVGQLTKAIPFPRGYLDPAALPNSLTLLPP</sequence>